<keyword evidence="1" id="KW-1133">Transmembrane helix</keyword>
<protein>
    <recommendedName>
        <fullName evidence="4">DUF3784 domain-containing protein</fullName>
    </recommendedName>
</protein>
<evidence type="ECO:0000256" key="1">
    <source>
        <dbReference type="SAM" id="Phobius"/>
    </source>
</evidence>
<dbReference type="RefSeq" id="WP_278446269.1">
    <property type="nucleotide sequence ID" value="NZ_CAXBMG010000042.1"/>
</dbReference>
<accession>A0A3D3RD09</accession>
<feature type="transmembrane region" description="Helical" evidence="1">
    <location>
        <begin position="7"/>
        <end position="32"/>
    </location>
</feature>
<feature type="transmembrane region" description="Helical" evidence="1">
    <location>
        <begin position="59"/>
        <end position="80"/>
    </location>
</feature>
<evidence type="ECO:0000313" key="3">
    <source>
        <dbReference type="Proteomes" id="UP000263642"/>
    </source>
</evidence>
<name>A0A3D3RD09_9PLAN</name>
<reference evidence="2 3" key="1">
    <citation type="journal article" date="2018" name="Nat. Biotechnol.">
        <title>A standardized bacterial taxonomy based on genome phylogeny substantially revises the tree of life.</title>
        <authorList>
            <person name="Parks D.H."/>
            <person name="Chuvochina M."/>
            <person name="Waite D.W."/>
            <person name="Rinke C."/>
            <person name="Skarshewski A."/>
            <person name="Chaumeil P.A."/>
            <person name="Hugenholtz P."/>
        </authorList>
    </citation>
    <scope>NUCLEOTIDE SEQUENCE [LARGE SCALE GENOMIC DNA]</scope>
    <source>
        <strain evidence="2">UBA9375</strain>
    </source>
</reference>
<comment type="caution">
    <text evidence="2">The sequence shown here is derived from an EMBL/GenBank/DDBJ whole genome shotgun (WGS) entry which is preliminary data.</text>
</comment>
<sequence>MRWHLIAGIVTSLFGLFLIAGGLLMLGSLAYYNIKHGPIEFSNGEYAALDSVALTWKNILRGSATLLTGIGLSIAGVCWLKQKTRYGLILFFFTMVVSAITRAYIRNM</sequence>
<gene>
    <name evidence="2" type="ORF">DIT97_28190</name>
</gene>
<dbReference type="Proteomes" id="UP000263642">
    <property type="component" value="Unassembled WGS sequence"/>
</dbReference>
<dbReference type="AlphaFoldDB" id="A0A3D3RD09"/>
<feature type="transmembrane region" description="Helical" evidence="1">
    <location>
        <begin position="87"/>
        <end position="105"/>
    </location>
</feature>
<evidence type="ECO:0000313" key="2">
    <source>
        <dbReference type="EMBL" id="HCO26703.1"/>
    </source>
</evidence>
<organism evidence="2 3">
    <name type="scientific">Gimesia maris</name>
    <dbReference type="NCBI Taxonomy" id="122"/>
    <lineage>
        <taxon>Bacteria</taxon>
        <taxon>Pseudomonadati</taxon>
        <taxon>Planctomycetota</taxon>
        <taxon>Planctomycetia</taxon>
        <taxon>Planctomycetales</taxon>
        <taxon>Planctomycetaceae</taxon>
        <taxon>Gimesia</taxon>
    </lineage>
</organism>
<keyword evidence="1" id="KW-0812">Transmembrane</keyword>
<dbReference type="EMBL" id="DQAY01000169">
    <property type="protein sequence ID" value="HCO26703.1"/>
    <property type="molecule type" value="Genomic_DNA"/>
</dbReference>
<evidence type="ECO:0008006" key="4">
    <source>
        <dbReference type="Google" id="ProtNLM"/>
    </source>
</evidence>
<keyword evidence="1" id="KW-0472">Membrane</keyword>
<proteinExistence type="predicted"/>